<dbReference type="NCBIfam" id="NF005501">
    <property type="entry name" value="PRK07116.1"/>
    <property type="match status" value="1"/>
</dbReference>
<dbReference type="GO" id="GO:0010181">
    <property type="term" value="F:FMN binding"/>
    <property type="evidence" value="ECO:0007669"/>
    <property type="project" value="InterPro"/>
</dbReference>
<evidence type="ECO:0000259" key="3">
    <source>
        <dbReference type="Pfam" id="PF12682"/>
    </source>
</evidence>
<evidence type="ECO:0000256" key="2">
    <source>
        <dbReference type="SAM" id="SignalP"/>
    </source>
</evidence>
<feature type="domain" description="Flavodoxin-like" evidence="3">
    <location>
        <begin position="70"/>
        <end position="221"/>
    </location>
</feature>
<reference evidence="4 5" key="1">
    <citation type="submission" date="2015-09" db="EMBL/GenBank/DDBJ databases">
        <authorList>
            <consortium name="Pathogen Informatics"/>
        </authorList>
    </citation>
    <scope>NUCLEOTIDE SEQUENCE [LARGE SCALE GENOMIC DNA]</scope>
    <source>
        <strain evidence="4 5">2789STDY5834876</strain>
    </source>
</reference>
<protein>
    <submittedName>
        <fullName evidence="4">Flavodoxin</fullName>
    </submittedName>
</protein>
<dbReference type="Proteomes" id="UP000095544">
    <property type="component" value="Unassembled WGS sequence"/>
</dbReference>
<evidence type="ECO:0000313" key="5">
    <source>
        <dbReference type="Proteomes" id="UP000095544"/>
    </source>
</evidence>
<gene>
    <name evidence="4" type="ORF">ERS852491_02700</name>
</gene>
<feature type="compositionally biased region" description="Basic and acidic residues" evidence="1">
    <location>
        <begin position="53"/>
        <end position="63"/>
    </location>
</feature>
<keyword evidence="2" id="KW-0732">Signal</keyword>
<dbReference type="EMBL" id="CYZU01000024">
    <property type="protein sequence ID" value="CUO59929.1"/>
    <property type="molecule type" value="Genomic_DNA"/>
</dbReference>
<dbReference type="PANTHER" id="PTHR39201">
    <property type="entry name" value="EXPORTED PROTEIN-RELATED"/>
    <property type="match status" value="1"/>
</dbReference>
<dbReference type="PANTHER" id="PTHR39201:SF1">
    <property type="entry name" value="FLAVODOXIN-LIKE DOMAIN-CONTAINING PROTEIN"/>
    <property type="match status" value="1"/>
</dbReference>
<sequence length="224" mass="24293">MKARTKSIVMAMALCFIMALTACGKNETISNESTENTPNDSVQSKETSGQSGRPEENSGKTDNQDTGNDVLVAYFSATGTTKGVAEKIAAITNADMYEIIPADPYTDEDLDYNDDTSRTSIEMNDPDARPEIGSEAISLEEYTVVYIGYPIWWGEVPRIMSTFVESYHFDGITVIPFCTSGGSDIGESVNDLAEQAGSGNWLAGQRFSGSVSDEELQSWIDGLQ</sequence>
<evidence type="ECO:0000313" key="4">
    <source>
        <dbReference type="EMBL" id="CUO59929.1"/>
    </source>
</evidence>
<dbReference type="AlphaFoldDB" id="A0A174GGC5"/>
<evidence type="ECO:0000256" key="1">
    <source>
        <dbReference type="SAM" id="MobiDB-lite"/>
    </source>
</evidence>
<feature type="region of interest" description="Disordered" evidence="1">
    <location>
        <begin position="29"/>
        <end position="66"/>
    </location>
</feature>
<accession>A0A174GGC5</accession>
<feature type="chain" id="PRO_5038682553" evidence="2">
    <location>
        <begin position="23"/>
        <end position="224"/>
    </location>
</feature>
<dbReference type="STRING" id="39482.ERS852491_02700"/>
<dbReference type="InterPro" id="IPR029039">
    <property type="entry name" value="Flavoprotein-like_sf"/>
</dbReference>
<feature type="compositionally biased region" description="Polar residues" evidence="1">
    <location>
        <begin position="29"/>
        <end position="51"/>
    </location>
</feature>
<dbReference type="Pfam" id="PF12682">
    <property type="entry name" value="Flavodoxin_4"/>
    <property type="match status" value="1"/>
</dbReference>
<proteinExistence type="predicted"/>
<dbReference type="SUPFAM" id="SSF52218">
    <property type="entry name" value="Flavoproteins"/>
    <property type="match status" value="1"/>
</dbReference>
<dbReference type="GO" id="GO:0016651">
    <property type="term" value="F:oxidoreductase activity, acting on NAD(P)H"/>
    <property type="evidence" value="ECO:0007669"/>
    <property type="project" value="UniProtKB-ARBA"/>
</dbReference>
<feature type="signal peptide" evidence="2">
    <location>
        <begin position="1"/>
        <end position="22"/>
    </location>
</feature>
<dbReference type="RefSeq" id="WP_055153585.1">
    <property type="nucleotide sequence ID" value="NZ_CYZU01000024.1"/>
</dbReference>
<dbReference type="PROSITE" id="PS51257">
    <property type="entry name" value="PROKAR_LIPOPROTEIN"/>
    <property type="match status" value="1"/>
</dbReference>
<name>A0A174GGC5_9FIRM</name>
<dbReference type="Gene3D" id="3.40.50.360">
    <property type="match status" value="1"/>
</dbReference>
<dbReference type="InterPro" id="IPR008254">
    <property type="entry name" value="Flavodoxin/NO_synth"/>
</dbReference>
<organism evidence="4 5">
    <name type="scientific">Faecalicatena contorta</name>
    <dbReference type="NCBI Taxonomy" id="39482"/>
    <lineage>
        <taxon>Bacteria</taxon>
        <taxon>Bacillati</taxon>
        <taxon>Bacillota</taxon>
        <taxon>Clostridia</taxon>
        <taxon>Lachnospirales</taxon>
        <taxon>Lachnospiraceae</taxon>
        <taxon>Faecalicatena</taxon>
    </lineage>
</organism>